<feature type="compositionally biased region" description="Basic and acidic residues" evidence="2">
    <location>
        <begin position="357"/>
        <end position="389"/>
    </location>
</feature>
<feature type="region of interest" description="Disordered" evidence="2">
    <location>
        <begin position="110"/>
        <end position="165"/>
    </location>
</feature>
<feature type="compositionally biased region" description="Basic residues" evidence="2">
    <location>
        <begin position="470"/>
        <end position="480"/>
    </location>
</feature>
<feature type="compositionally biased region" description="Basic and acidic residues" evidence="2">
    <location>
        <begin position="285"/>
        <end position="334"/>
    </location>
</feature>
<feature type="compositionally biased region" description="Basic and acidic residues" evidence="2">
    <location>
        <begin position="231"/>
        <end position="262"/>
    </location>
</feature>
<evidence type="ECO:0000313" key="3">
    <source>
        <dbReference type="Proteomes" id="UP000504606"/>
    </source>
</evidence>
<dbReference type="AlphaFoldDB" id="A0A6J1TBB5"/>
<evidence type="ECO:0000313" key="4">
    <source>
        <dbReference type="RefSeq" id="XP_026290588.2"/>
    </source>
</evidence>
<feature type="compositionally biased region" description="Low complexity" evidence="2">
    <location>
        <begin position="558"/>
        <end position="568"/>
    </location>
</feature>
<accession>A0A6J1TBB5</accession>
<feature type="region of interest" description="Disordered" evidence="2">
    <location>
        <begin position="748"/>
        <end position="811"/>
    </location>
</feature>
<feature type="region of interest" description="Disordered" evidence="2">
    <location>
        <begin position="200"/>
        <end position="397"/>
    </location>
</feature>
<evidence type="ECO:0000256" key="2">
    <source>
        <dbReference type="SAM" id="MobiDB-lite"/>
    </source>
</evidence>
<feature type="compositionally biased region" description="Basic and acidic residues" evidence="2">
    <location>
        <begin position="495"/>
        <end position="505"/>
    </location>
</feature>
<name>A0A6J1TBB5_FRAOC</name>
<dbReference type="Proteomes" id="UP000504606">
    <property type="component" value="Unplaced"/>
</dbReference>
<keyword evidence="1" id="KW-0175">Coiled coil</keyword>
<reference evidence="4" key="1">
    <citation type="submission" date="2025-08" db="UniProtKB">
        <authorList>
            <consortium name="RefSeq"/>
        </authorList>
    </citation>
    <scope>IDENTIFICATION</scope>
    <source>
        <tissue evidence="4">Whole organism</tissue>
    </source>
</reference>
<dbReference type="KEGG" id="foc:113215190"/>
<feature type="compositionally biased region" description="Polar residues" evidence="2">
    <location>
        <begin position="791"/>
        <end position="811"/>
    </location>
</feature>
<protein>
    <submittedName>
        <fullName evidence="4">Uncharacterized protein LOC113215190 isoform X1</fullName>
    </submittedName>
</protein>
<feature type="region of interest" description="Disordered" evidence="2">
    <location>
        <begin position="420"/>
        <end position="506"/>
    </location>
</feature>
<feature type="compositionally biased region" description="Low complexity" evidence="2">
    <location>
        <begin position="264"/>
        <end position="281"/>
    </location>
</feature>
<dbReference type="RefSeq" id="XP_026290588.2">
    <property type="nucleotide sequence ID" value="XM_026434803.2"/>
</dbReference>
<dbReference type="GeneID" id="113215190"/>
<keyword evidence="3" id="KW-1185">Reference proteome</keyword>
<feature type="region of interest" description="Disordered" evidence="2">
    <location>
        <begin position="542"/>
        <end position="594"/>
    </location>
</feature>
<evidence type="ECO:0000256" key="1">
    <source>
        <dbReference type="SAM" id="Coils"/>
    </source>
</evidence>
<gene>
    <name evidence="4" type="primary">LOC113215190</name>
</gene>
<feature type="compositionally biased region" description="Low complexity" evidence="2">
    <location>
        <begin position="775"/>
        <end position="790"/>
    </location>
</feature>
<feature type="compositionally biased region" description="Basic and acidic residues" evidence="2">
    <location>
        <begin position="154"/>
        <end position="165"/>
    </location>
</feature>
<feature type="compositionally biased region" description="Polar residues" evidence="2">
    <location>
        <begin position="340"/>
        <end position="353"/>
    </location>
</feature>
<organism evidence="3 4">
    <name type="scientific">Frankliniella occidentalis</name>
    <name type="common">Western flower thrips</name>
    <name type="synonym">Euthrips occidentalis</name>
    <dbReference type="NCBI Taxonomy" id="133901"/>
    <lineage>
        <taxon>Eukaryota</taxon>
        <taxon>Metazoa</taxon>
        <taxon>Ecdysozoa</taxon>
        <taxon>Arthropoda</taxon>
        <taxon>Hexapoda</taxon>
        <taxon>Insecta</taxon>
        <taxon>Pterygota</taxon>
        <taxon>Neoptera</taxon>
        <taxon>Paraneoptera</taxon>
        <taxon>Thysanoptera</taxon>
        <taxon>Terebrantia</taxon>
        <taxon>Thripoidea</taxon>
        <taxon>Thripidae</taxon>
        <taxon>Frankliniella</taxon>
    </lineage>
</organism>
<proteinExistence type="predicted"/>
<sequence length="811" mass="88711">MVKPNLAFVNFFREQRGRRVVEVKDIVVPEGREPDSWPRHHADFEKDQVFSVLWPHLPNEGSASTIGEYEAHILCFGVTMEDLIHEAKTTGYKIPRADVVKYENVGINVKSSKKHKSPDEKKSSRGRTLKKSKTLDTLPVPAVPPTHNKRKKRLTDEESTRRERNKEFALSLEMDLPFPDDISENSAALEVTNLSQRIKVEPSLKSHNSNGHTGGKSDRDDQVSLPPAVDEGNKGSHSDNHRKSSSLERHSSDGKLISEHSSVKKGSASKSHSSSPVNSASLRHPASDKKLLDECVQRKSPVKESKGSHSDTHRKSSSLERHSSDGKLISEHSSVKKGSASKSHSNSPVNSASLRHPASDKKLLDECVQHKSPVKESKLPKNAFKRSEFDTENDPVSLKALKMKRSTELDARHSFSDIHAEIKSATNPADPEVTSECLDSHEPGGFGDSPGESQTLSAPGHKSEYIHSERKLHKNRRGSTKRTYIEAITSEDESLSDRSSRKSDDAITQLYVSKIQKLETQLKSLKRENIVLKEKLVSPAKVSGFDDNARSPHTPKTLANLASSSSVKSARRSLEFGKTSRSKSRSKSPEGDFTDNATIADMILDAITNKAPLRSDGEGKLHIGNGVYISSKVFEDKIKAFKVSPSIALRDVMGNVYTSSELAKRSLEGGTPVKGGPDRKKLKKAKLTPQKRECFLGVYRAKTSQKSGSHNKDFLQLSVEKGGRSVIRDKLKEAAKAERLKEEKKAAEAAAAAKQERSKVAAAARLKQSKVAATSGSESSGSDCSSLSVSPARSGSPAQFLSGSDSTGSSK</sequence>
<feature type="coiled-coil region" evidence="1">
    <location>
        <begin position="508"/>
        <end position="535"/>
    </location>
</feature>